<dbReference type="EMBL" id="JAAYYV010000087">
    <property type="protein sequence ID" value="NLF53421.1"/>
    <property type="molecule type" value="Genomic_DNA"/>
</dbReference>
<dbReference type="Proteomes" id="UP000536534">
    <property type="component" value="Unassembled WGS sequence"/>
</dbReference>
<gene>
    <name evidence="1" type="ORF">GX576_03280</name>
</gene>
<dbReference type="Gene3D" id="3.40.50.10540">
    <property type="entry name" value="Crotonobetainyl-coa:carnitine coa-transferase, domain 1"/>
    <property type="match status" value="1"/>
</dbReference>
<dbReference type="GO" id="GO:0016740">
    <property type="term" value="F:transferase activity"/>
    <property type="evidence" value="ECO:0007669"/>
    <property type="project" value="UniProtKB-KW"/>
</dbReference>
<organism evidence="1 2">
    <name type="scientific">Thauera phenolivorans</name>
    <dbReference type="NCBI Taxonomy" id="1792543"/>
    <lineage>
        <taxon>Bacteria</taxon>
        <taxon>Pseudomonadati</taxon>
        <taxon>Pseudomonadota</taxon>
        <taxon>Betaproteobacteria</taxon>
        <taxon>Rhodocyclales</taxon>
        <taxon>Zoogloeaceae</taxon>
        <taxon>Thauera</taxon>
    </lineage>
</organism>
<evidence type="ECO:0000313" key="2">
    <source>
        <dbReference type="Proteomes" id="UP000536534"/>
    </source>
</evidence>
<accession>A0A7X7LV40</accession>
<dbReference type="OrthoDB" id="8523055at2"/>
<proteinExistence type="predicted"/>
<comment type="caution">
    <text evidence="1">The sequence shown here is derived from an EMBL/GenBank/DDBJ whole genome shotgun (WGS) entry which is preliminary data.</text>
</comment>
<dbReference type="SUPFAM" id="SSF89796">
    <property type="entry name" value="CoA-transferase family III (CaiB/BaiF)"/>
    <property type="match status" value="1"/>
</dbReference>
<dbReference type="AlphaFoldDB" id="A0A7X7LV40"/>
<dbReference type="RefSeq" id="WP_068808494.1">
    <property type="nucleotide sequence ID" value="NZ_MBFM01000004.1"/>
</dbReference>
<dbReference type="InterPro" id="IPR003673">
    <property type="entry name" value="CoA-Trfase_fam_III"/>
</dbReference>
<dbReference type="PANTHER" id="PTHR48228">
    <property type="entry name" value="SUCCINYL-COA--D-CITRAMALATE COA-TRANSFERASE"/>
    <property type="match status" value="1"/>
</dbReference>
<dbReference type="PANTHER" id="PTHR48228:SF5">
    <property type="entry name" value="ALPHA-METHYLACYL-COA RACEMASE"/>
    <property type="match status" value="1"/>
</dbReference>
<dbReference type="InterPro" id="IPR023606">
    <property type="entry name" value="CoA-Trfase_III_dom_1_sf"/>
</dbReference>
<reference evidence="1 2" key="1">
    <citation type="journal article" date="2020" name="Biotechnol. Biofuels">
        <title>New insights from the biogas microbiome by comprehensive genome-resolved metagenomics of nearly 1600 species originating from multiple anaerobic digesters.</title>
        <authorList>
            <person name="Campanaro S."/>
            <person name="Treu L."/>
            <person name="Rodriguez-R L.M."/>
            <person name="Kovalovszki A."/>
            <person name="Ziels R.M."/>
            <person name="Maus I."/>
            <person name="Zhu X."/>
            <person name="Kougias P.G."/>
            <person name="Basile A."/>
            <person name="Luo G."/>
            <person name="Schluter A."/>
            <person name="Konstantinidis K.T."/>
            <person name="Angelidaki I."/>
        </authorList>
    </citation>
    <scope>NUCLEOTIDE SEQUENCE [LARGE SCALE GENOMIC DNA]</scope>
    <source>
        <strain evidence="1">AS06rmzACSIP_256</strain>
    </source>
</reference>
<dbReference type="InterPro" id="IPR050509">
    <property type="entry name" value="CoA-transferase_III"/>
</dbReference>
<keyword evidence="1" id="KW-0808">Transferase</keyword>
<evidence type="ECO:0000313" key="1">
    <source>
        <dbReference type="EMBL" id="NLF53421.1"/>
    </source>
</evidence>
<protein>
    <submittedName>
        <fullName evidence="1">CoA transferase</fullName>
    </submittedName>
</protein>
<dbReference type="Gene3D" id="3.30.1540.10">
    <property type="entry name" value="formyl-coa transferase, domain 3"/>
    <property type="match status" value="1"/>
</dbReference>
<dbReference type="Pfam" id="PF02515">
    <property type="entry name" value="CoA_transf_3"/>
    <property type="match status" value="1"/>
</dbReference>
<sequence length="396" mass="41656">MTAIASDASRAPLAGLRILDLTRLLPGPLATQHLADYGAEVIKIEDTGAGDYARTLGAMGGENSYLYQIVNRNKKSLRLDLKQEAGKALLRRLVAKADGLVEGFRPGVMDKLGVGYEALAEINPRLVFCSISGYGQTGPYALRAGHDINYIGYAGVLDQIGTAGGPPAVPNLQIGDLLGGTMAAVTGILVALLEARTTGRGRLVDVSMTDAAFAHAIFPLIEVLAHGGVRPRGEDLLTGGVPCYGVYQTADGRYMAVGALEEKFWQMTCDALGRPDLKPLHLATGEAGARARAEVQAVFRTRTQAEWVAVFDGVDCCVTPVLQLEESLRNPQLRARGMVRDVGGVTQFGPPVRLAGFEPAMPRPAPASAGDDGDEVLAALGLDATEIAGLRDAGVI</sequence>
<name>A0A7X7LV40_9RHOO</name>
<dbReference type="InterPro" id="IPR044855">
    <property type="entry name" value="CoA-Trfase_III_dom3_sf"/>
</dbReference>